<evidence type="ECO:0000256" key="5">
    <source>
        <dbReference type="ARBA" id="ARBA00022813"/>
    </source>
</evidence>
<dbReference type="InterPro" id="IPR021967">
    <property type="entry name" value="Nup98_C"/>
</dbReference>
<feature type="compositionally biased region" description="Acidic residues" evidence="11">
    <location>
        <begin position="1078"/>
        <end position="1093"/>
    </location>
</feature>
<dbReference type="Pfam" id="PF21240">
    <property type="entry name" value="Nup98_GLEBS"/>
    <property type="match status" value="1"/>
</dbReference>
<dbReference type="GO" id="GO:0003723">
    <property type="term" value="F:RNA binding"/>
    <property type="evidence" value="ECO:0007669"/>
    <property type="project" value="TreeGrafter"/>
</dbReference>
<feature type="compositionally biased region" description="Acidic residues" evidence="11">
    <location>
        <begin position="1169"/>
        <end position="1178"/>
    </location>
</feature>
<dbReference type="InterPro" id="IPR007230">
    <property type="entry name" value="Nup98_auto-Pept-S59_dom"/>
</dbReference>
<sequence length="2030" mass="214593">MSFGSGGFGSSNTGGAFGGFGASNTGFGANNNNNAAPTTSLFGSTNNTTSGFGATNNTTGGFGFGAKPATTGGFGTPAATTSAPSLFGGGNTSTTGGFGAGTGFGATNTASTGFGGNNTNTGGLFGQNKPATTGFGGATTGGSLFGGSGTTGGFGANNTTQNNAFGNTSNSGGFGSTNTTNTGGFGGGFGASTTATNNQGSAAVPFQAFTEKDAASNQTSHYQSITMMQPYQGKSFEELRVEDYAQGRRFGDNQNGQAGTFGQSSGFGGNAFGASNNTATSTGGGLFGNNNNTTATTGSTGFGGFGATNNNAPAAGGFGSTNTNTGGGLFGAAQNKPATGLFGSTTNTATTGGFGSNTNNTGGGLFGGSGGFGANNNNNQQQQQAGGLFGANQQQNKPTLGGFGASTTNTGFGATNTNTNTGGGLFGSSTNTTGNTGTGLFGAQNNQPQQQTGGLFGASQNTGGNSLFGNTQNKPAGTSLFGGNNTSTNTGGGLFGAANNQQQQQNTGFGANTGGGLFGNNNTNQNKPGGLFGSSTTTTNTGGGLFGSNNSQQPQQQQQQGGLFGNNNNAGSSLFGNTQNKPAGASMFGNMNNTNAGASLFGNNQNNQQNQQSTGIGLFGSMNQNNQNQQQNNNSLFGNSFGSSQTPQQNQLHASLTMSPYGNDQLFSSLGQSSTPVGPLATPLNGARAVQNKTPSLLSSTRLNSPIYTPRASTIGRNGGYGLSYSNYGTPGSAYSVSLTPQQSSLLKPSGSLGSALTSRLAKSMSMNNLRGGDSTPRDGESLLRPTPGSASQKYLQSGNMRKLVIDRSLRADLFAPPEQRQVESARRESDIPSLRKKVSFDNTAGQSDATPTLNNALVRTEDSDEMDSPPSLFRAALKQQNGAPEMQQVSNGASLTTVPEDAEPQRPISAPATQKPAEKDSGKNVDMGEYWSKPSIKDLKNMSRAQLSKIGKFVVGRDGVGRIEFGPCDLTNTSLDDIFGKICNFRPRQVTVYPENASKPPMGKGLNVPSTIYLENSWPRSHGGRKAVEARTGPAYEKHLKRLRGTKGTEFVNYDAGTGVWTFKVQHFTTYGFDEDSDELTEDTEMEQEDLPQDTSGLSEPPEDDTMQSVETGTGELDDTFDFQKNKKRSQSSWLGQSAGQFVPGGFGESQLGQSLGFDDTQHIPNDYDGEREEDDVQDHTMSGGLGGDEEDPFISAGGAVQAPSPGAYDRHHSSMALDDNAGAVDFAEDMQDEPSPKLPGSFMPEEPKYLRSILKPAAARSTFPSPEKLATDAWEDQLQRTMSRRKRDRQALRELQQSTSRAADPALDRSLFGQSKLGQSALGQSYLAQKSAKKVGFGASTFANESNELGRSQTLNSHMDLMNSLWEQQKPTKKAPAMTKGFENPYPKRPRLSAPDVLSDKDGLGSHDSVKPSFSNNGLIAYSTTPSAPKPTEPLNTALRPLIGEHREVRFAKWAEPQDLNPTWFGVQKEATTLEQSSRIPQARTDPYTAFLQLASDEAAANEKAIWTLAHILFDSIDTFPQELKAGMTAEQITQYEGRLQKEALGAFWSEHLANTVEQQLGLAQTSEEKALLHLTVNNVDRACEVLAAAKDFKLATLIAQLPGNKQSHAVMDAQIETWLTRKDWTEMPEPVRALYSIVAGQVCSVVGTDPKAAPEDRVGAFCISERFSLSWMQSFALRLYFGGHDTIAEAVEGYTKDLESGAEKVPATPSGQQADASAKREDTLLGLLRLAVSEVDLELLFDAQTVSGSAFNSRVAWQLAMYFDAKGIATSFPSEKLDQLTLNFATELEVADAFYITAVWVLLHIRDESVREKAIKAIIDRNAARIPAPDQEDDGRSRFARFTNEFMIPAAIIWQAKAQHARAVLQDANLQTVYLINAGANEEAHAVLSNTLGPTAIIEEDYDSLRQILTLFQHSKPYGWEKSGQIFEDFVTLLHMPTKAKHSKEGRGVMERLSAGLAIMREGERDMSLEQRVAIVEMMRVLGEEVREFESGGLGRIRVKGEEMEVDEEGRGIGVFERYQGAMGVVA</sequence>
<dbReference type="PANTHER" id="PTHR23198:SF6">
    <property type="entry name" value="NUCLEAR PORE COMPLEX PROTEIN NUP98-NUP96"/>
    <property type="match status" value="1"/>
</dbReference>
<feature type="region of interest" description="Disordered" evidence="11">
    <location>
        <begin position="816"/>
        <end position="855"/>
    </location>
</feature>
<keyword evidence="3" id="KW-0813">Transport</keyword>
<evidence type="ECO:0000256" key="1">
    <source>
        <dbReference type="ARBA" id="ARBA00004567"/>
    </source>
</evidence>
<dbReference type="SUPFAM" id="SSF82215">
    <property type="entry name" value="C-terminal autoproteolytic domain of nucleoporin nup98"/>
    <property type="match status" value="1"/>
</dbReference>
<dbReference type="OrthoDB" id="3797628at2759"/>
<keyword evidence="7" id="KW-0653">Protein transport</keyword>
<feature type="compositionally biased region" description="Basic and acidic residues" evidence="11">
    <location>
        <begin position="1400"/>
        <end position="1412"/>
    </location>
</feature>
<keyword evidence="10" id="KW-0539">Nucleus</keyword>
<dbReference type="GO" id="GO:0000973">
    <property type="term" value="P:post-transcriptional tethering of RNA polymerase II gene DNA at nuclear periphery"/>
    <property type="evidence" value="ECO:0007669"/>
    <property type="project" value="TreeGrafter"/>
</dbReference>
<keyword evidence="6" id="KW-0509">mRNA transport</keyword>
<dbReference type="Proteomes" id="UP000756132">
    <property type="component" value="Chromosome 5"/>
</dbReference>
<dbReference type="Gene3D" id="1.25.40.690">
    <property type="match status" value="1"/>
</dbReference>
<comment type="similarity">
    <text evidence="2">Belongs to the nucleoporin GLFG family.</text>
</comment>
<dbReference type="EMBL" id="CP090167">
    <property type="protein sequence ID" value="UJO17181.1"/>
    <property type="molecule type" value="Genomic_DNA"/>
</dbReference>
<accession>A0A9Q8LGG2</accession>
<dbReference type="Gene3D" id="1.10.10.2360">
    <property type="match status" value="1"/>
</dbReference>
<evidence type="ECO:0000259" key="12">
    <source>
        <dbReference type="PROSITE" id="PS51434"/>
    </source>
</evidence>
<dbReference type="GO" id="GO:0006405">
    <property type="term" value="P:RNA export from nucleus"/>
    <property type="evidence" value="ECO:0007669"/>
    <property type="project" value="TreeGrafter"/>
</dbReference>
<evidence type="ECO:0000256" key="2">
    <source>
        <dbReference type="ARBA" id="ARBA00008926"/>
    </source>
</evidence>
<feature type="domain" description="Peptidase S59" evidence="12">
    <location>
        <begin position="928"/>
        <end position="1069"/>
    </location>
</feature>
<feature type="compositionally biased region" description="Polar residues" evidence="11">
    <location>
        <begin position="841"/>
        <end position="855"/>
    </location>
</feature>
<dbReference type="Pfam" id="PF13634">
    <property type="entry name" value="Nucleoporin_FG"/>
    <property type="match status" value="4"/>
</dbReference>
<organism evidence="13 14">
    <name type="scientific">Passalora fulva</name>
    <name type="common">Tomato leaf mold</name>
    <name type="synonym">Cladosporium fulvum</name>
    <dbReference type="NCBI Taxonomy" id="5499"/>
    <lineage>
        <taxon>Eukaryota</taxon>
        <taxon>Fungi</taxon>
        <taxon>Dikarya</taxon>
        <taxon>Ascomycota</taxon>
        <taxon>Pezizomycotina</taxon>
        <taxon>Dothideomycetes</taxon>
        <taxon>Dothideomycetidae</taxon>
        <taxon>Mycosphaerellales</taxon>
        <taxon>Mycosphaerellaceae</taxon>
        <taxon>Fulvia</taxon>
    </lineage>
</organism>
<dbReference type="PROSITE" id="PS51434">
    <property type="entry name" value="NUP_C"/>
    <property type="match status" value="1"/>
</dbReference>
<feature type="region of interest" description="Disordered" evidence="11">
    <location>
        <begin position="469"/>
        <end position="651"/>
    </location>
</feature>
<feature type="region of interest" description="Disordered" evidence="11">
    <location>
        <begin position="1371"/>
        <end position="1413"/>
    </location>
</feature>
<dbReference type="GO" id="GO:0008139">
    <property type="term" value="F:nuclear localization sequence binding"/>
    <property type="evidence" value="ECO:0007669"/>
    <property type="project" value="TreeGrafter"/>
</dbReference>
<evidence type="ECO:0000313" key="13">
    <source>
        <dbReference type="EMBL" id="UJO17181.1"/>
    </source>
</evidence>
<dbReference type="GO" id="GO:0051028">
    <property type="term" value="P:mRNA transport"/>
    <property type="evidence" value="ECO:0007669"/>
    <property type="project" value="UniProtKB-KW"/>
</dbReference>
<evidence type="ECO:0000256" key="8">
    <source>
        <dbReference type="ARBA" id="ARBA00023010"/>
    </source>
</evidence>
<dbReference type="KEGG" id="ffu:CLAFUR5_06581"/>
<evidence type="ECO:0000256" key="9">
    <source>
        <dbReference type="ARBA" id="ARBA00023132"/>
    </source>
</evidence>
<gene>
    <name evidence="13" type="ORF">CLAFUR5_06581</name>
</gene>
<feature type="compositionally biased region" description="Low complexity" evidence="11">
    <location>
        <begin position="619"/>
        <end position="645"/>
    </location>
</feature>
<keyword evidence="9" id="KW-0906">Nuclear pore complex</keyword>
<feature type="region of interest" description="Disordered" evidence="11">
    <location>
        <begin position="1282"/>
        <end position="1309"/>
    </location>
</feature>
<dbReference type="GO" id="GO:0044614">
    <property type="term" value="C:nuclear pore cytoplasmic filaments"/>
    <property type="evidence" value="ECO:0007669"/>
    <property type="project" value="TreeGrafter"/>
</dbReference>
<feature type="compositionally biased region" description="Polar residues" evidence="11">
    <location>
        <begin position="1132"/>
        <end position="1141"/>
    </location>
</feature>
<dbReference type="Pfam" id="PF12110">
    <property type="entry name" value="Nup96"/>
    <property type="match status" value="1"/>
</dbReference>
<keyword evidence="14" id="KW-1185">Reference proteome</keyword>
<dbReference type="GO" id="GO:0006606">
    <property type="term" value="P:protein import into nucleus"/>
    <property type="evidence" value="ECO:0007669"/>
    <property type="project" value="TreeGrafter"/>
</dbReference>
<proteinExistence type="inferred from homology"/>
<dbReference type="InterPro" id="IPR036903">
    <property type="entry name" value="Nup98_auto-Pept-S59_dom_sf"/>
</dbReference>
<feature type="region of interest" description="Disordered" evidence="11">
    <location>
        <begin position="159"/>
        <end position="179"/>
    </location>
</feature>
<feature type="region of interest" description="Disordered" evidence="11">
    <location>
        <begin position="767"/>
        <end position="796"/>
    </location>
</feature>
<keyword evidence="4" id="KW-0677">Repeat</keyword>
<feature type="region of interest" description="Disordered" evidence="11">
    <location>
        <begin position="1078"/>
        <end position="1190"/>
    </location>
</feature>
<dbReference type="GO" id="GO:0034398">
    <property type="term" value="P:telomere tethering at nuclear periphery"/>
    <property type="evidence" value="ECO:0007669"/>
    <property type="project" value="TreeGrafter"/>
</dbReference>
<evidence type="ECO:0000313" key="14">
    <source>
        <dbReference type="Proteomes" id="UP000756132"/>
    </source>
</evidence>
<evidence type="ECO:0000256" key="4">
    <source>
        <dbReference type="ARBA" id="ARBA00022737"/>
    </source>
</evidence>
<dbReference type="GO" id="GO:0017056">
    <property type="term" value="F:structural constituent of nuclear pore"/>
    <property type="evidence" value="ECO:0007669"/>
    <property type="project" value="InterPro"/>
</dbReference>
<comment type="subcellular location">
    <subcellularLocation>
        <location evidence="1">Nucleus</location>
        <location evidence="1">Nuclear pore complex</location>
    </subcellularLocation>
</comment>
<keyword evidence="5" id="KW-0068">Autocatalytic cleavage</keyword>
<evidence type="ECO:0000256" key="11">
    <source>
        <dbReference type="SAM" id="MobiDB-lite"/>
    </source>
</evidence>
<evidence type="ECO:0000256" key="6">
    <source>
        <dbReference type="ARBA" id="ARBA00022816"/>
    </source>
</evidence>
<evidence type="ECO:0000256" key="7">
    <source>
        <dbReference type="ARBA" id="ARBA00022927"/>
    </source>
</evidence>
<feature type="compositionally biased region" description="Low complexity" evidence="11">
    <location>
        <begin position="603"/>
        <end position="612"/>
    </location>
</feature>
<feature type="compositionally biased region" description="Polar residues" evidence="11">
    <location>
        <begin position="880"/>
        <end position="898"/>
    </location>
</feature>
<name>A0A9Q8LGG2_PASFU</name>
<evidence type="ECO:0000256" key="3">
    <source>
        <dbReference type="ARBA" id="ARBA00022448"/>
    </source>
</evidence>
<reference evidence="13" key="1">
    <citation type="submission" date="2021-12" db="EMBL/GenBank/DDBJ databases">
        <authorList>
            <person name="Zaccaron A."/>
            <person name="Stergiopoulos I."/>
        </authorList>
    </citation>
    <scope>NUCLEOTIDE SEQUENCE</scope>
    <source>
        <strain evidence="13">Race5_Kim</strain>
    </source>
</reference>
<feature type="region of interest" description="Disordered" evidence="11">
    <location>
        <begin position="880"/>
        <end position="930"/>
    </location>
</feature>
<dbReference type="GeneID" id="71986459"/>
<feature type="compositionally biased region" description="Basic and acidic residues" evidence="11">
    <location>
        <begin position="821"/>
        <end position="831"/>
    </location>
</feature>
<dbReference type="Pfam" id="PF04096">
    <property type="entry name" value="Nucleoporin2"/>
    <property type="match status" value="1"/>
</dbReference>
<protein>
    <submittedName>
        <fullName evidence="13">Nucleoporin</fullName>
    </submittedName>
</protein>
<dbReference type="OMA" id="PMGKGLN"/>
<dbReference type="InterPro" id="IPR025574">
    <property type="entry name" value="Nucleoporin_FG_rpt"/>
</dbReference>
<dbReference type="InterPro" id="IPR037665">
    <property type="entry name" value="Nucleoporin_S59-like"/>
</dbReference>
<reference evidence="13" key="2">
    <citation type="journal article" date="2022" name="Microb. Genom.">
        <title>A chromosome-scale genome assembly of the tomato pathogen Cladosporium fulvum reveals a compartmentalized genome architecture and the presence of a dispensable chromosome.</title>
        <authorList>
            <person name="Zaccaron A.Z."/>
            <person name="Chen L.H."/>
            <person name="Samaras A."/>
            <person name="Stergiopoulos I."/>
        </authorList>
    </citation>
    <scope>NUCLEOTIDE SEQUENCE</scope>
    <source>
        <strain evidence="13">Race5_Kim</strain>
    </source>
</reference>
<feature type="compositionally biased region" description="Low complexity" evidence="11">
    <location>
        <begin position="477"/>
        <end position="489"/>
    </location>
</feature>
<feature type="compositionally biased region" description="Low complexity" evidence="11">
    <location>
        <begin position="496"/>
        <end position="510"/>
    </location>
</feature>
<feature type="compositionally biased region" description="Low complexity" evidence="11">
    <location>
        <begin position="547"/>
        <end position="577"/>
    </location>
</feature>
<dbReference type="PANTHER" id="PTHR23198">
    <property type="entry name" value="NUCLEOPORIN"/>
    <property type="match status" value="1"/>
</dbReference>
<dbReference type="RefSeq" id="XP_047761547.1">
    <property type="nucleotide sequence ID" value="XM_047905729.1"/>
</dbReference>
<dbReference type="Gene3D" id="3.30.1610.10">
    <property type="entry name" value="Peptidase S59, nucleoporin"/>
    <property type="match status" value="1"/>
</dbReference>
<evidence type="ECO:0000256" key="10">
    <source>
        <dbReference type="ARBA" id="ARBA00023242"/>
    </source>
</evidence>
<dbReference type="FunFam" id="3.30.1610.10:FF:000003">
    <property type="entry name" value="Nucleoporin SONB, putative"/>
    <property type="match status" value="1"/>
</dbReference>
<dbReference type="FunFam" id="1.10.10.2360:FF:000001">
    <property type="entry name" value="Nuclear pore complex protein Nup98-Nup96"/>
    <property type="match status" value="1"/>
</dbReference>
<keyword evidence="8" id="KW-0811">Translocation</keyword>